<dbReference type="InterPro" id="IPR003018">
    <property type="entry name" value="GAF"/>
</dbReference>
<dbReference type="InterPro" id="IPR029016">
    <property type="entry name" value="GAF-like_dom_sf"/>
</dbReference>
<feature type="region of interest" description="Disordered" evidence="2">
    <location>
        <begin position="303"/>
        <end position="324"/>
    </location>
</feature>
<dbReference type="Gene3D" id="1.10.10.2840">
    <property type="entry name" value="PucR C-terminal helix-turn-helix domain"/>
    <property type="match status" value="1"/>
</dbReference>
<comment type="similarity">
    <text evidence="1">Belongs to the CdaR family.</text>
</comment>
<dbReference type="InterPro" id="IPR041522">
    <property type="entry name" value="CdaR_GGDEF"/>
</dbReference>
<feature type="domain" description="GAF" evidence="3">
    <location>
        <begin position="87"/>
        <end position="238"/>
    </location>
</feature>
<evidence type="ECO:0000256" key="2">
    <source>
        <dbReference type="SAM" id="MobiDB-lite"/>
    </source>
</evidence>
<dbReference type="Proteomes" id="UP001595829">
    <property type="component" value="Unassembled WGS sequence"/>
</dbReference>
<evidence type="ECO:0000256" key="1">
    <source>
        <dbReference type="ARBA" id="ARBA00006754"/>
    </source>
</evidence>
<dbReference type="InterPro" id="IPR042070">
    <property type="entry name" value="PucR_C-HTH_sf"/>
</dbReference>
<comment type="caution">
    <text evidence="4">The sequence shown here is derived from an EMBL/GenBank/DDBJ whole genome shotgun (WGS) entry which is preliminary data.</text>
</comment>
<keyword evidence="5" id="KW-1185">Reference proteome</keyword>
<evidence type="ECO:0000313" key="4">
    <source>
        <dbReference type="EMBL" id="MFC5025028.1"/>
    </source>
</evidence>
<evidence type="ECO:0000313" key="5">
    <source>
        <dbReference type="Proteomes" id="UP001595829"/>
    </source>
</evidence>
<proteinExistence type="inferred from homology"/>
<sequence length="668" mass="70766">MLPEDRSLDGYAFTMLELLAREAPPEQFEDVVRGAAAAGATEADLALLTSAKDRSLEIRQLFSRRQQREAGLSALVDTARDLTLPYSLDTLLKVITRRARLLLGLDMSWLSLHDAEDGASVVRAADGHASAITVGFRVPLTGGVGRHARERSAPFWTPDYLRDEAFAHSDIIDNVVRTEGLHAIMAVPLQHEESTFGVLYVADRNVRHFLPDEISLMTSLADLAAVAIERTTLLERTRAEVTELARDTSRARDSSTAAQRLHSVHSRLIDLVLDGGDLRALVDSAAGELGGALVVRGPAGKDIVSGGEPSAPAEGKPGAEAPPGAAGAVDAVVLDSAILDAHAEGGPVRCGSEHLWVCPVTAGAENLGTLVLRRGEDLTSDGVRLLGLVAQSVAVLLLMQRSTAVAEGQVRDQLFNDLLNASQLPPHQLAERARRLAVDLNEPHVVVVARPEGGAQGRAVVWASSYAHRMSGLKYADGGRIVLLLPGSDPCAAAKAVSRELTTLLGHPVTVGTAGPLTTPAAVKATYQEAQRCLDALTALGGTGSTASPRELGFLGLLLADKHDIGGFIASAIGPVLDYDSQQQTELLRTLEAYFTSGSSPTRAAEALHVHPNTVSRRLERITELLGADWQEPAQALEVQLALRLQRARHTLGGRPATDQAAAQAPVG</sequence>
<dbReference type="Pfam" id="PF17853">
    <property type="entry name" value="GGDEF_2"/>
    <property type="match status" value="1"/>
</dbReference>
<dbReference type="InterPro" id="IPR025736">
    <property type="entry name" value="PucR_C-HTH_dom"/>
</dbReference>
<dbReference type="PANTHER" id="PTHR33744:SF1">
    <property type="entry name" value="DNA-BINDING TRANSCRIPTIONAL ACTIVATOR ADER"/>
    <property type="match status" value="1"/>
</dbReference>
<organism evidence="4 5">
    <name type="scientific">Streptomyces coeruleoprunus</name>
    <dbReference type="NCBI Taxonomy" id="285563"/>
    <lineage>
        <taxon>Bacteria</taxon>
        <taxon>Bacillati</taxon>
        <taxon>Actinomycetota</taxon>
        <taxon>Actinomycetes</taxon>
        <taxon>Kitasatosporales</taxon>
        <taxon>Streptomycetaceae</taxon>
        <taxon>Streptomyces</taxon>
    </lineage>
</organism>
<name>A0ABV9XKI7_9ACTN</name>
<protein>
    <submittedName>
        <fullName evidence="4">Helix-turn-helix domain-containing protein</fullName>
    </submittedName>
</protein>
<dbReference type="Pfam" id="PF13556">
    <property type="entry name" value="HTH_30"/>
    <property type="match status" value="1"/>
</dbReference>
<dbReference type="Pfam" id="PF01590">
    <property type="entry name" value="GAF"/>
    <property type="match status" value="1"/>
</dbReference>
<gene>
    <name evidence="4" type="ORF">ACFPM3_23155</name>
</gene>
<evidence type="ECO:0000259" key="3">
    <source>
        <dbReference type="SMART" id="SM00065"/>
    </source>
</evidence>
<feature type="compositionally biased region" description="Low complexity" evidence="2">
    <location>
        <begin position="306"/>
        <end position="324"/>
    </location>
</feature>
<dbReference type="SUPFAM" id="SSF55781">
    <property type="entry name" value="GAF domain-like"/>
    <property type="match status" value="1"/>
</dbReference>
<dbReference type="EMBL" id="JBHSJD010000017">
    <property type="protein sequence ID" value="MFC5025028.1"/>
    <property type="molecule type" value="Genomic_DNA"/>
</dbReference>
<dbReference type="RefSeq" id="WP_345691018.1">
    <property type="nucleotide sequence ID" value="NZ_BAABIT010000001.1"/>
</dbReference>
<dbReference type="Gene3D" id="3.30.450.40">
    <property type="match status" value="1"/>
</dbReference>
<dbReference type="InterPro" id="IPR051448">
    <property type="entry name" value="CdaR-like_regulators"/>
</dbReference>
<reference evidence="5" key="1">
    <citation type="journal article" date="2019" name="Int. J. Syst. Evol. Microbiol.">
        <title>The Global Catalogue of Microorganisms (GCM) 10K type strain sequencing project: providing services to taxonomists for standard genome sequencing and annotation.</title>
        <authorList>
            <consortium name="The Broad Institute Genomics Platform"/>
            <consortium name="The Broad Institute Genome Sequencing Center for Infectious Disease"/>
            <person name="Wu L."/>
            <person name="Ma J."/>
        </authorList>
    </citation>
    <scope>NUCLEOTIDE SEQUENCE [LARGE SCALE GENOMIC DNA]</scope>
    <source>
        <strain evidence="5">CGMCC 4.1648</strain>
    </source>
</reference>
<dbReference type="SMART" id="SM00065">
    <property type="entry name" value="GAF"/>
    <property type="match status" value="1"/>
</dbReference>
<dbReference type="PANTHER" id="PTHR33744">
    <property type="entry name" value="CARBOHYDRATE DIACID REGULATOR"/>
    <property type="match status" value="1"/>
</dbReference>
<accession>A0ABV9XKI7</accession>